<feature type="domain" description="Tetrapyrrole biosynthesis glutamyl-tRNA reductase dimerisation" evidence="2">
    <location>
        <begin position="66"/>
        <end position="145"/>
    </location>
</feature>
<comment type="caution">
    <text evidence="3">The sequence shown here is derived from an EMBL/GenBank/DDBJ whole genome shotgun (WGS) entry which is preliminary data.</text>
</comment>
<dbReference type="RefSeq" id="WP_229697759.1">
    <property type="nucleotide sequence ID" value="NZ_BMNH01000031.1"/>
</dbReference>
<sequence length="153" mass="15852">MTADLIPPPVLGGRRRYMGIGPAPGPRGGRGRITTVPVPRNGHAAVTTVPGPRGGRGTITAPATPRVAPVVTALRRKAAAVADAELGRLASRAPGLDDSARDEVRDTVQRVVEAFLDGPITRVTRHADSPLGDRYADALRTLFALEGQPGGTA</sequence>
<organism evidence="3 4">
    <name type="scientific">Nonomuraea cavernae</name>
    <dbReference type="NCBI Taxonomy" id="2045107"/>
    <lineage>
        <taxon>Bacteria</taxon>
        <taxon>Bacillati</taxon>
        <taxon>Actinomycetota</taxon>
        <taxon>Actinomycetes</taxon>
        <taxon>Streptosporangiales</taxon>
        <taxon>Streptosporangiaceae</taxon>
        <taxon>Nonomuraea</taxon>
    </lineage>
</organism>
<dbReference type="InterPro" id="IPR015896">
    <property type="entry name" value="4pyrrol_synth_GluRdtase_dimer"/>
</dbReference>
<feature type="region of interest" description="Disordered" evidence="1">
    <location>
        <begin position="12"/>
        <end position="62"/>
    </location>
</feature>
<proteinExistence type="predicted"/>
<evidence type="ECO:0000256" key="1">
    <source>
        <dbReference type="SAM" id="MobiDB-lite"/>
    </source>
</evidence>
<dbReference type="Proteomes" id="UP000646523">
    <property type="component" value="Unassembled WGS sequence"/>
</dbReference>
<dbReference type="AlphaFoldDB" id="A0A917ZBS6"/>
<dbReference type="Pfam" id="PF00745">
    <property type="entry name" value="GlutR_dimer"/>
    <property type="match status" value="1"/>
</dbReference>
<name>A0A917ZBS6_9ACTN</name>
<dbReference type="GO" id="GO:0008883">
    <property type="term" value="F:glutamyl-tRNA reductase activity"/>
    <property type="evidence" value="ECO:0007669"/>
    <property type="project" value="InterPro"/>
</dbReference>
<evidence type="ECO:0000259" key="2">
    <source>
        <dbReference type="Pfam" id="PF00745"/>
    </source>
</evidence>
<evidence type="ECO:0000313" key="3">
    <source>
        <dbReference type="EMBL" id="GGO80328.1"/>
    </source>
</evidence>
<dbReference type="InterPro" id="IPR036453">
    <property type="entry name" value="GluRdtase_dimer_dom_sf"/>
</dbReference>
<protein>
    <recommendedName>
        <fullName evidence="2">Tetrapyrrole biosynthesis glutamyl-tRNA reductase dimerisation domain-containing protein</fullName>
    </recommendedName>
</protein>
<dbReference type="GO" id="GO:0050661">
    <property type="term" value="F:NADP binding"/>
    <property type="evidence" value="ECO:0007669"/>
    <property type="project" value="InterPro"/>
</dbReference>
<reference evidence="3" key="1">
    <citation type="journal article" date="2014" name="Int. J. Syst. Evol. Microbiol.">
        <title>Complete genome sequence of Corynebacterium casei LMG S-19264T (=DSM 44701T), isolated from a smear-ripened cheese.</title>
        <authorList>
            <consortium name="US DOE Joint Genome Institute (JGI-PGF)"/>
            <person name="Walter F."/>
            <person name="Albersmeier A."/>
            <person name="Kalinowski J."/>
            <person name="Ruckert C."/>
        </authorList>
    </citation>
    <scope>NUCLEOTIDE SEQUENCE</scope>
    <source>
        <strain evidence="3">CGMCC 4.7368</strain>
    </source>
</reference>
<dbReference type="GO" id="GO:0033014">
    <property type="term" value="P:tetrapyrrole biosynthetic process"/>
    <property type="evidence" value="ECO:0007669"/>
    <property type="project" value="InterPro"/>
</dbReference>
<reference evidence="3" key="2">
    <citation type="submission" date="2020-09" db="EMBL/GenBank/DDBJ databases">
        <authorList>
            <person name="Sun Q."/>
            <person name="Zhou Y."/>
        </authorList>
    </citation>
    <scope>NUCLEOTIDE SEQUENCE</scope>
    <source>
        <strain evidence="3">CGMCC 4.7368</strain>
    </source>
</reference>
<dbReference type="SUPFAM" id="SSF69075">
    <property type="entry name" value="Glutamyl tRNA-reductase dimerization domain"/>
    <property type="match status" value="1"/>
</dbReference>
<accession>A0A917ZBS6</accession>
<gene>
    <name evidence="3" type="ORF">GCM10012289_66740</name>
</gene>
<dbReference type="EMBL" id="BMNH01000031">
    <property type="protein sequence ID" value="GGO80328.1"/>
    <property type="molecule type" value="Genomic_DNA"/>
</dbReference>
<evidence type="ECO:0000313" key="4">
    <source>
        <dbReference type="Proteomes" id="UP000646523"/>
    </source>
</evidence>
<keyword evidence="4" id="KW-1185">Reference proteome</keyword>